<feature type="region of interest" description="Disordered" evidence="1">
    <location>
        <begin position="1"/>
        <end position="31"/>
    </location>
</feature>
<dbReference type="AlphaFoldDB" id="A0A511JCE1"/>
<dbReference type="EMBL" id="BJWG01000010">
    <property type="protein sequence ID" value="GEL95644.1"/>
    <property type="molecule type" value="Genomic_DNA"/>
</dbReference>
<gene>
    <name evidence="2" type="ORF">CCO02nite_23020</name>
</gene>
<organism evidence="2 3">
    <name type="scientific">Cellulomonas composti</name>
    <dbReference type="NCBI Taxonomy" id="266130"/>
    <lineage>
        <taxon>Bacteria</taxon>
        <taxon>Bacillati</taxon>
        <taxon>Actinomycetota</taxon>
        <taxon>Actinomycetes</taxon>
        <taxon>Micrococcales</taxon>
        <taxon>Cellulomonadaceae</taxon>
        <taxon>Cellulomonas</taxon>
    </lineage>
</organism>
<keyword evidence="3" id="KW-1185">Reference proteome</keyword>
<reference evidence="2 3" key="1">
    <citation type="submission" date="2019-07" db="EMBL/GenBank/DDBJ databases">
        <title>Whole genome shotgun sequence of Cellulomonas composti NBRC 100758.</title>
        <authorList>
            <person name="Hosoyama A."/>
            <person name="Uohara A."/>
            <person name="Ohji S."/>
            <person name="Ichikawa N."/>
        </authorList>
    </citation>
    <scope>NUCLEOTIDE SEQUENCE [LARGE SCALE GENOMIC DNA]</scope>
    <source>
        <strain evidence="2 3">NBRC 100758</strain>
    </source>
</reference>
<protein>
    <submittedName>
        <fullName evidence="2">Uncharacterized protein</fullName>
    </submittedName>
</protein>
<proteinExistence type="predicted"/>
<comment type="caution">
    <text evidence="2">The sequence shown here is derived from an EMBL/GenBank/DDBJ whole genome shotgun (WGS) entry which is preliminary data.</text>
</comment>
<dbReference type="RefSeq" id="WP_146843280.1">
    <property type="nucleotide sequence ID" value="NZ_BJWG01000010.1"/>
</dbReference>
<dbReference type="OrthoDB" id="5147509at2"/>
<name>A0A511JCE1_9CELL</name>
<sequence length="190" mass="20170">MTHDHTHDDEHGEHGEDAHDAATHSDRPLTGVDLTPLHAAVDELAATLRTYVETAVGVRAEFGAHESDEDPRILSLEAHVGTLNAALYDALHTHLGMHADLTGMTWGGEEHDDDGADEPSQVDSFHLGVVVGLTPAAADRTLDSALDVLEAAGADVAQSLVEAGFVVTEWGVARGSAVEFDWDGHEEDES</sequence>
<evidence type="ECO:0000313" key="3">
    <source>
        <dbReference type="Proteomes" id="UP000321720"/>
    </source>
</evidence>
<accession>A0A511JCE1</accession>
<evidence type="ECO:0000256" key="1">
    <source>
        <dbReference type="SAM" id="MobiDB-lite"/>
    </source>
</evidence>
<evidence type="ECO:0000313" key="2">
    <source>
        <dbReference type="EMBL" id="GEL95644.1"/>
    </source>
</evidence>
<feature type="compositionally biased region" description="Basic and acidic residues" evidence="1">
    <location>
        <begin position="1"/>
        <end position="27"/>
    </location>
</feature>
<dbReference type="Proteomes" id="UP000321720">
    <property type="component" value="Unassembled WGS sequence"/>
</dbReference>